<feature type="region of interest" description="Disordered" evidence="1">
    <location>
        <begin position="105"/>
        <end position="133"/>
    </location>
</feature>
<reference evidence="2 3" key="1">
    <citation type="journal article" date="2022" name="Allergy">
        <title>Genome assembly and annotation of Periplaneta americana reveal a comprehensive cockroach allergen profile.</title>
        <authorList>
            <person name="Wang L."/>
            <person name="Xiong Q."/>
            <person name="Saelim N."/>
            <person name="Wang L."/>
            <person name="Nong W."/>
            <person name="Wan A.T."/>
            <person name="Shi M."/>
            <person name="Liu X."/>
            <person name="Cao Q."/>
            <person name="Hui J.H.L."/>
            <person name="Sookrung N."/>
            <person name="Leung T.F."/>
            <person name="Tungtrongchitr A."/>
            <person name="Tsui S.K.W."/>
        </authorList>
    </citation>
    <scope>NUCLEOTIDE SEQUENCE [LARGE SCALE GENOMIC DNA]</scope>
    <source>
        <strain evidence="2">PWHHKU_190912</strain>
    </source>
</reference>
<evidence type="ECO:0000313" key="3">
    <source>
        <dbReference type="Proteomes" id="UP001148838"/>
    </source>
</evidence>
<evidence type="ECO:0000256" key="1">
    <source>
        <dbReference type="SAM" id="MobiDB-lite"/>
    </source>
</evidence>
<dbReference type="EMBL" id="JAJSOF020000021">
    <property type="protein sequence ID" value="KAJ4437530.1"/>
    <property type="molecule type" value="Genomic_DNA"/>
</dbReference>
<proteinExistence type="predicted"/>
<sequence>MACLCEGGDEPSGSLKATSKYLTFLQEVMVELCEDLPLSLRQKMWFQHDGAPAHFSFAVHEHLHQTFGERWWIGRDLLKTPTYDPSKKNRTVNRKIDVRAKCLTLPTKPPADASPQKSTKSSQGKASTSRASSNDETCVCGLRIKFNDAATTTFEYPSEASLLNETTLPSSASSSPSSSLPSQTSITAGLPVQASPSGPTPGVPVPLGEW</sequence>
<gene>
    <name evidence="2" type="ORF">ANN_17675</name>
</gene>
<comment type="caution">
    <text evidence="2">The sequence shown here is derived from an EMBL/GenBank/DDBJ whole genome shotgun (WGS) entry which is preliminary data.</text>
</comment>
<dbReference type="Gene3D" id="3.30.420.10">
    <property type="entry name" value="Ribonuclease H-like superfamily/Ribonuclease H"/>
    <property type="match status" value="1"/>
</dbReference>
<dbReference type="InterPro" id="IPR036397">
    <property type="entry name" value="RNaseH_sf"/>
</dbReference>
<name>A0ABQ8STL1_PERAM</name>
<feature type="region of interest" description="Disordered" evidence="1">
    <location>
        <begin position="166"/>
        <end position="210"/>
    </location>
</feature>
<evidence type="ECO:0000313" key="2">
    <source>
        <dbReference type="EMBL" id="KAJ4437530.1"/>
    </source>
</evidence>
<accession>A0ABQ8STL1</accession>
<feature type="compositionally biased region" description="Low complexity" evidence="1">
    <location>
        <begin position="166"/>
        <end position="185"/>
    </location>
</feature>
<keyword evidence="3" id="KW-1185">Reference proteome</keyword>
<feature type="compositionally biased region" description="Polar residues" evidence="1">
    <location>
        <begin position="115"/>
        <end position="133"/>
    </location>
</feature>
<protein>
    <submittedName>
        <fullName evidence="2">Uncharacterized protein</fullName>
    </submittedName>
</protein>
<organism evidence="2 3">
    <name type="scientific">Periplaneta americana</name>
    <name type="common">American cockroach</name>
    <name type="synonym">Blatta americana</name>
    <dbReference type="NCBI Taxonomy" id="6978"/>
    <lineage>
        <taxon>Eukaryota</taxon>
        <taxon>Metazoa</taxon>
        <taxon>Ecdysozoa</taxon>
        <taxon>Arthropoda</taxon>
        <taxon>Hexapoda</taxon>
        <taxon>Insecta</taxon>
        <taxon>Pterygota</taxon>
        <taxon>Neoptera</taxon>
        <taxon>Polyneoptera</taxon>
        <taxon>Dictyoptera</taxon>
        <taxon>Blattodea</taxon>
        <taxon>Blattoidea</taxon>
        <taxon>Blattidae</taxon>
        <taxon>Blattinae</taxon>
        <taxon>Periplaneta</taxon>
    </lineage>
</organism>
<dbReference type="Proteomes" id="UP001148838">
    <property type="component" value="Unassembled WGS sequence"/>
</dbReference>